<dbReference type="KEGG" id="mfre:EXE63_16860"/>
<dbReference type="RefSeq" id="WP_168142883.1">
    <property type="nucleotide sequence ID" value="NZ_CP038799.1"/>
</dbReference>
<evidence type="ECO:0000313" key="3">
    <source>
        <dbReference type="EMBL" id="QIV82364.1"/>
    </source>
</evidence>
<feature type="compositionally biased region" description="Polar residues" evidence="1">
    <location>
        <begin position="286"/>
        <end position="307"/>
    </location>
</feature>
<evidence type="ECO:0000313" key="4">
    <source>
        <dbReference type="Proteomes" id="UP000501849"/>
    </source>
</evidence>
<reference evidence="3 4" key="1">
    <citation type="submission" date="2019-04" db="EMBL/GenBank/DDBJ databases">
        <title>Draft, Whole-Genome Sequence of the Anthracene-degrading Mycobacterium frederiksbergense LB501T, Isolated from a Polycyclic Aromatic Hydrocarbon (PAH)-Contaminated Soil.</title>
        <authorList>
            <person name="Augelletti F."/>
        </authorList>
    </citation>
    <scope>NUCLEOTIDE SEQUENCE [LARGE SCALE GENOMIC DNA]</scope>
    <source>
        <strain evidence="3 4">LB 501T</strain>
    </source>
</reference>
<keyword evidence="4" id="KW-1185">Reference proteome</keyword>
<proteinExistence type="predicted"/>
<sequence>MDAQNYVRVRTAPMVALTGAVVIATATAVSAPPVQRAAENIVPAVVHEVKSLPVQLAAYNPFVPYAQPVGLIGYALTTAFATQTALLLPVFDGATQTLTEAGLDPRWAQQPQLIARSLVLPIAVAVQTALVGGLEGTYVYGKFTPAEALSFFVDAVKTALEGVVAAEKALFGQSTLAPKVSGATAATPEVSSTELPDAASTVTLSTGQTDSAPATGLTHATADTTTNDDEQPQVVAPETTGETTSLETPEAVTSVTKKPTFKLPTLKLPKLKLPTLKFPTSKKTTRPATITSGTPAANVQADNGSVASSPKSGESDSSDRGGDSGSTAN</sequence>
<dbReference type="EMBL" id="CP038799">
    <property type="protein sequence ID" value="QIV82364.1"/>
    <property type="molecule type" value="Genomic_DNA"/>
</dbReference>
<feature type="signal peptide" evidence="2">
    <location>
        <begin position="1"/>
        <end position="31"/>
    </location>
</feature>
<feature type="compositionally biased region" description="Basic and acidic residues" evidence="1">
    <location>
        <begin position="313"/>
        <end position="322"/>
    </location>
</feature>
<evidence type="ECO:0008006" key="5">
    <source>
        <dbReference type="Google" id="ProtNLM"/>
    </source>
</evidence>
<evidence type="ECO:0000256" key="1">
    <source>
        <dbReference type="SAM" id="MobiDB-lite"/>
    </source>
</evidence>
<accession>A0A6H0S541</accession>
<feature type="compositionally biased region" description="Polar residues" evidence="1">
    <location>
        <begin position="240"/>
        <end position="255"/>
    </location>
</feature>
<gene>
    <name evidence="3" type="ORF">EXE63_16860</name>
</gene>
<feature type="compositionally biased region" description="Low complexity" evidence="1">
    <location>
        <begin position="214"/>
        <end position="225"/>
    </location>
</feature>
<feature type="region of interest" description="Disordered" evidence="1">
    <location>
        <begin position="187"/>
        <end position="256"/>
    </location>
</feature>
<feature type="chain" id="PRO_5038546769" description="PE-PPE domain-containing protein" evidence="2">
    <location>
        <begin position="32"/>
        <end position="329"/>
    </location>
</feature>
<name>A0A6H0S541_9MYCO</name>
<protein>
    <recommendedName>
        <fullName evidence="5">PE-PPE domain-containing protein</fullName>
    </recommendedName>
</protein>
<feature type="region of interest" description="Disordered" evidence="1">
    <location>
        <begin position="276"/>
        <end position="329"/>
    </location>
</feature>
<dbReference type="AlphaFoldDB" id="A0A6H0S541"/>
<evidence type="ECO:0000256" key="2">
    <source>
        <dbReference type="SAM" id="SignalP"/>
    </source>
</evidence>
<organism evidence="3 4">
    <name type="scientific">Mycolicibacterium frederiksbergense</name>
    <dbReference type="NCBI Taxonomy" id="117567"/>
    <lineage>
        <taxon>Bacteria</taxon>
        <taxon>Bacillati</taxon>
        <taxon>Actinomycetota</taxon>
        <taxon>Actinomycetes</taxon>
        <taxon>Mycobacteriales</taxon>
        <taxon>Mycobacteriaceae</taxon>
        <taxon>Mycolicibacterium</taxon>
    </lineage>
</organism>
<dbReference type="Proteomes" id="UP000501849">
    <property type="component" value="Chromosome"/>
</dbReference>
<feature type="compositionally biased region" description="Polar residues" evidence="1">
    <location>
        <begin position="189"/>
        <end position="212"/>
    </location>
</feature>
<keyword evidence="2" id="KW-0732">Signal</keyword>